<protein>
    <submittedName>
        <fullName evidence="1">Uncharacterized protein</fullName>
    </submittedName>
</protein>
<dbReference type="Proteomes" id="UP000248666">
    <property type="component" value="Segment"/>
</dbReference>
<sequence length="128" mass="14829">MTKSEYKQYLYDLFMKETDGTLHPKKDAIVRMYSQGELSFAYIFKELDLMGLEYEDQIVSDRALKRATAHVLHSVAAIMFTHHVSFDEALDPKYHDERWVLLKRNGAHTAHRNQLLGMSKAQLVDGVL</sequence>
<evidence type="ECO:0000313" key="2">
    <source>
        <dbReference type="Proteomes" id="UP000248666"/>
    </source>
</evidence>
<organism evidence="1 2">
    <name type="scientific">Enterobacter phage EspM4VN</name>
    <dbReference type="NCBI Taxonomy" id="2137745"/>
    <lineage>
        <taxon>Viruses</taxon>
        <taxon>Duplodnaviria</taxon>
        <taxon>Heunggongvirae</taxon>
        <taxon>Uroviricota</taxon>
        <taxon>Caudoviricetes</taxon>
        <taxon>Pantevenvirales</taxon>
        <taxon>Ackermannviridae</taxon>
        <taxon>Aglimvirinae</taxon>
        <taxon>Agtrevirus</taxon>
        <taxon>Agtrevirus EM4</taxon>
    </lineage>
</organism>
<proteinExistence type="predicted"/>
<evidence type="ECO:0000313" key="1">
    <source>
        <dbReference type="EMBL" id="BBK03747.1"/>
    </source>
</evidence>
<reference evidence="1 2" key="1">
    <citation type="submission" date="2018-02" db="EMBL/GenBank/DDBJ databases">
        <title>Isolation and characterization of bacteriophage of Enterobacter asburiae, a cause of soft rot disease of plants in Vietnam.</title>
        <authorList>
            <person name="Doi K."/>
            <person name="Nagayoshi Y."/>
            <person name="Fujino Y."/>
            <person name="Thanh N.C."/>
        </authorList>
    </citation>
    <scope>NUCLEOTIDE SEQUENCE [LARGE SCALE GENOMIC DNA]</scope>
</reference>
<dbReference type="GeneID" id="55806182"/>
<dbReference type="EMBL" id="LC373201">
    <property type="protein sequence ID" value="BBK03747.1"/>
    <property type="molecule type" value="Genomic_DNA"/>
</dbReference>
<dbReference type="KEGG" id="vg:55806182"/>
<name>A0A4V0P764_9CAUD</name>
<dbReference type="RefSeq" id="YP_009876974.1">
    <property type="nucleotide sequence ID" value="NC_049384.1"/>
</dbReference>
<keyword evidence="2" id="KW-1185">Reference proteome</keyword>
<accession>A0A4V0P764</accession>